<dbReference type="GO" id="GO:0003677">
    <property type="term" value="F:DNA binding"/>
    <property type="evidence" value="ECO:0007669"/>
    <property type="project" value="UniProtKB-KW"/>
</dbReference>
<proteinExistence type="predicted"/>
<sequence>MQEVEKGRKRKCGRGLKWFTLQRSRNFPITGAILQAKANEFAELVEERSSVCSNEWLDRFKKRHNIRSGKVVGEAASVCSSDINHG</sequence>
<keyword evidence="2" id="KW-0238">DNA-binding</keyword>
<dbReference type="Pfam" id="PF03221">
    <property type="entry name" value="HTH_Tnp_Tc5"/>
    <property type="match status" value="1"/>
</dbReference>
<name>A0A4Y2NIF7_ARAVE</name>
<evidence type="ECO:0000256" key="2">
    <source>
        <dbReference type="ARBA" id="ARBA00023125"/>
    </source>
</evidence>
<dbReference type="SMART" id="SM00674">
    <property type="entry name" value="CENPB"/>
    <property type="match status" value="1"/>
</dbReference>
<dbReference type="InterPro" id="IPR009057">
    <property type="entry name" value="Homeodomain-like_sf"/>
</dbReference>
<accession>A0A4Y2NIF7</accession>
<feature type="domain" description="HTH CENPB-type" evidence="3">
    <location>
        <begin position="1"/>
        <end position="70"/>
    </location>
</feature>
<feature type="non-terminal residue" evidence="4">
    <location>
        <position position="86"/>
    </location>
</feature>
<dbReference type="PANTHER" id="PTHR19303">
    <property type="entry name" value="TRANSPOSON"/>
    <property type="match status" value="1"/>
</dbReference>
<dbReference type="SUPFAM" id="SSF46689">
    <property type="entry name" value="Homeodomain-like"/>
    <property type="match status" value="1"/>
</dbReference>
<evidence type="ECO:0000313" key="5">
    <source>
        <dbReference type="Proteomes" id="UP000499080"/>
    </source>
</evidence>
<evidence type="ECO:0000313" key="4">
    <source>
        <dbReference type="EMBL" id="GBN38693.1"/>
    </source>
</evidence>
<evidence type="ECO:0000259" key="3">
    <source>
        <dbReference type="PROSITE" id="PS51253"/>
    </source>
</evidence>
<dbReference type="InterPro" id="IPR050863">
    <property type="entry name" value="CenT-Element_Derived"/>
</dbReference>
<dbReference type="Proteomes" id="UP000499080">
    <property type="component" value="Unassembled WGS sequence"/>
</dbReference>
<dbReference type="InterPro" id="IPR006600">
    <property type="entry name" value="HTH_CenpB_DNA-bd_dom"/>
</dbReference>
<comment type="caution">
    <text evidence="4">The sequence shown here is derived from an EMBL/GenBank/DDBJ whole genome shotgun (WGS) entry which is preliminary data.</text>
</comment>
<keyword evidence="5" id="KW-1185">Reference proteome</keyword>
<reference evidence="4 5" key="1">
    <citation type="journal article" date="2019" name="Sci. Rep.">
        <title>Orb-weaving spider Araneus ventricosus genome elucidates the spidroin gene catalogue.</title>
        <authorList>
            <person name="Kono N."/>
            <person name="Nakamura H."/>
            <person name="Ohtoshi R."/>
            <person name="Moran D.A.P."/>
            <person name="Shinohara A."/>
            <person name="Yoshida Y."/>
            <person name="Fujiwara M."/>
            <person name="Mori M."/>
            <person name="Tomita M."/>
            <person name="Arakawa K."/>
        </authorList>
    </citation>
    <scope>NUCLEOTIDE SEQUENCE [LARGE SCALE GENOMIC DNA]</scope>
</reference>
<dbReference type="EMBL" id="BGPR01287611">
    <property type="protein sequence ID" value="GBN38693.1"/>
    <property type="molecule type" value="Genomic_DNA"/>
</dbReference>
<dbReference type="GO" id="GO:0005634">
    <property type="term" value="C:nucleus"/>
    <property type="evidence" value="ECO:0007669"/>
    <property type="project" value="UniProtKB-SubCell"/>
</dbReference>
<comment type="subcellular location">
    <subcellularLocation>
        <location evidence="1">Nucleus</location>
    </subcellularLocation>
</comment>
<gene>
    <name evidence="4" type="ORF">AVEN_55113_1</name>
</gene>
<dbReference type="AlphaFoldDB" id="A0A4Y2NIF7"/>
<evidence type="ECO:0000256" key="1">
    <source>
        <dbReference type="ARBA" id="ARBA00004123"/>
    </source>
</evidence>
<organism evidence="4 5">
    <name type="scientific">Araneus ventricosus</name>
    <name type="common">Orbweaver spider</name>
    <name type="synonym">Epeira ventricosa</name>
    <dbReference type="NCBI Taxonomy" id="182803"/>
    <lineage>
        <taxon>Eukaryota</taxon>
        <taxon>Metazoa</taxon>
        <taxon>Ecdysozoa</taxon>
        <taxon>Arthropoda</taxon>
        <taxon>Chelicerata</taxon>
        <taxon>Arachnida</taxon>
        <taxon>Araneae</taxon>
        <taxon>Araneomorphae</taxon>
        <taxon>Entelegynae</taxon>
        <taxon>Araneoidea</taxon>
        <taxon>Araneidae</taxon>
        <taxon>Araneus</taxon>
    </lineage>
</organism>
<dbReference type="PANTHER" id="PTHR19303:SF73">
    <property type="entry name" value="PROTEIN PDC2"/>
    <property type="match status" value="1"/>
</dbReference>
<protein>
    <recommendedName>
        <fullName evidence="3">HTH CENPB-type domain-containing protein</fullName>
    </recommendedName>
</protein>
<dbReference type="PROSITE" id="PS51253">
    <property type="entry name" value="HTH_CENPB"/>
    <property type="match status" value="1"/>
</dbReference>
<dbReference type="Gene3D" id="1.10.10.60">
    <property type="entry name" value="Homeodomain-like"/>
    <property type="match status" value="1"/>
</dbReference>
<dbReference type="OrthoDB" id="125347at2759"/>